<accession>A0A6C2UN17</accession>
<keyword evidence="2" id="KW-1185">Reference proteome</keyword>
<evidence type="ECO:0000313" key="1">
    <source>
        <dbReference type="EMBL" id="VGO20714.1"/>
    </source>
</evidence>
<proteinExistence type="predicted"/>
<dbReference type="EMBL" id="CAAHFH010000002">
    <property type="protein sequence ID" value="VGO20714.1"/>
    <property type="molecule type" value="Genomic_DNA"/>
</dbReference>
<reference evidence="1 2" key="1">
    <citation type="submission" date="2019-04" db="EMBL/GenBank/DDBJ databases">
        <authorList>
            <person name="Van Vliet M D."/>
        </authorList>
    </citation>
    <scope>NUCLEOTIDE SEQUENCE [LARGE SCALE GENOMIC DNA]</scope>
    <source>
        <strain evidence="1 2">F21</strain>
    </source>
</reference>
<evidence type="ECO:0000313" key="2">
    <source>
        <dbReference type="Proteomes" id="UP000346198"/>
    </source>
</evidence>
<gene>
    <name evidence="1" type="ORF">SCARR_02781</name>
</gene>
<name>A0A6C2UN17_9BACT</name>
<dbReference type="RefSeq" id="WP_136062235.1">
    <property type="nucleotide sequence ID" value="NZ_CAAHFH010000002.1"/>
</dbReference>
<dbReference type="Proteomes" id="UP000346198">
    <property type="component" value="Unassembled WGS sequence"/>
</dbReference>
<dbReference type="AlphaFoldDB" id="A0A6C2UN17"/>
<organism evidence="1 2">
    <name type="scientific">Pontiella sulfatireligans</name>
    <dbReference type="NCBI Taxonomy" id="2750658"/>
    <lineage>
        <taxon>Bacteria</taxon>
        <taxon>Pseudomonadati</taxon>
        <taxon>Kiritimatiellota</taxon>
        <taxon>Kiritimatiellia</taxon>
        <taxon>Kiritimatiellales</taxon>
        <taxon>Pontiellaceae</taxon>
        <taxon>Pontiella</taxon>
    </lineage>
</organism>
<protein>
    <submittedName>
        <fullName evidence="1">Uncharacterized protein</fullName>
    </submittedName>
</protein>
<sequence>MQKINELLEPYAELEGAVRQLMAQLFSDACGMCTACCCRADICEEATSSAFLSLLLERQGVKAADMDDRYGWLDLHGCSLEYGRPPICYIYFCDQLLSRLPDDETRYASTMLGKLMNHVGHQALGGWHLVEIMDPADLEKVDVDGLFQRLEEAQAAFEVIEEFCQTGRLSRSARETLSAITSDED</sequence>